<dbReference type="OrthoDB" id="6162375at2759"/>
<dbReference type="PANTHER" id="PTHR13000">
    <property type="entry name" value="NUCLEOPORIN P54"/>
    <property type="match status" value="1"/>
</dbReference>
<evidence type="ECO:0000259" key="5">
    <source>
        <dbReference type="Pfam" id="PF13874"/>
    </source>
</evidence>
<dbReference type="CTD" id="53371"/>
<dbReference type="RefSeq" id="XP_018334556.1">
    <property type="nucleotide sequence ID" value="XM_018479054.2"/>
</dbReference>
<name>A0A1W4XEW7_AGRPL</name>
<feature type="domain" description="Nucleoporin Nup54 alpha-helical" evidence="5">
    <location>
        <begin position="593"/>
        <end position="728"/>
    </location>
</feature>
<keyword evidence="3" id="KW-0539">Nucleus</keyword>
<evidence type="ECO:0000256" key="4">
    <source>
        <dbReference type="SAM" id="MobiDB-lite"/>
    </source>
</evidence>
<dbReference type="InterPro" id="IPR040985">
    <property type="entry name" value="Nup54_C"/>
</dbReference>
<reference evidence="8 9" key="1">
    <citation type="submission" date="2025-04" db="UniProtKB">
        <authorList>
            <consortium name="RefSeq"/>
        </authorList>
    </citation>
    <scope>IDENTIFICATION</scope>
    <source>
        <tissue evidence="8 9">Entire body</tissue>
    </source>
</reference>
<dbReference type="Pfam" id="PF13634">
    <property type="entry name" value="Nucleoporin_FG"/>
    <property type="match status" value="2"/>
</dbReference>
<dbReference type="GO" id="GO:0006607">
    <property type="term" value="P:NLS-bearing protein import into nucleus"/>
    <property type="evidence" value="ECO:0007669"/>
    <property type="project" value="TreeGrafter"/>
</dbReference>
<dbReference type="Gene3D" id="1.20.5.170">
    <property type="match status" value="1"/>
</dbReference>
<evidence type="ECO:0000256" key="3">
    <source>
        <dbReference type="ARBA" id="ARBA00023242"/>
    </source>
</evidence>
<protein>
    <submittedName>
        <fullName evidence="8 9">Probable nucleoporin Nup54</fullName>
    </submittedName>
</protein>
<gene>
    <name evidence="8 9" type="primary">LOC108743476</name>
</gene>
<comment type="subcellular location">
    <subcellularLocation>
        <location evidence="1">Nucleus</location>
    </subcellularLocation>
</comment>
<keyword evidence="7" id="KW-1185">Reference proteome</keyword>
<dbReference type="RefSeq" id="XP_018334559.1">
    <property type="nucleotide sequence ID" value="XM_018479057.2"/>
</dbReference>
<evidence type="ECO:0000256" key="2">
    <source>
        <dbReference type="ARBA" id="ARBA00022448"/>
    </source>
</evidence>
<dbReference type="GO" id="GO:0044613">
    <property type="term" value="C:nuclear pore central transport channel"/>
    <property type="evidence" value="ECO:0007669"/>
    <property type="project" value="TreeGrafter"/>
</dbReference>
<feature type="compositionally biased region" description="Polar residues" evidence="4">
    <location>
        <begin position="153"/>
        <end position="165"/>
    </location>
</feature>
<dbReference type="InterPro" id="IPR025712">
    <property type="entry name" value="Nup54_alpha-helical_dom"/>
</dbReference>
<dbReference type="Proteomes" id="UP000192223">
    <property type="component" value="Unplaced"/>
</dbReference>
<feature type="compositionally biased region" description="Polar residues" evidence="4">
    <location>
        <begin position="53"/>
        <end position="82"/>
    </location>
</feature>
<dbReference type="GeneID" id="108743476"/>
<feature type="compositionally biased region" description="Polar residues" evidence="4">
    <location>
        <begin position="130"/>
        <end position="145"/>
    </location>
</feature>
<sequence length="795" mass="83091">MSFGFGSSGQSAFGSTPNKPTAFAAPLSFGTPATTTASAGFGSFGSSFGTPSQQPTFGSTFGQQTATPSFGQPNATPAFGQSSIAPAFGQQTATPAFGQQAAAPVFGQQQVSAPAFGQQSATPAFGQQTATVGFGQPSATPSFGQPSAAPAFGQQSTAPAFGSTFGQSGTAAPAFGQAASTTPAFGSTFGATATSAPAFGGTFGAPATSTPSLFGSLQTSKPSLFSTPAASTTPSLFGTATTTAGGLFGSTSAPTGGLFGTTTTTQAPSLFGSIATSTPSLFGTSSTAPPLFGSATQPAGGGLFGTATTTQPSLFGSASAPQFSLGSGTTAATTTTSTGFSFFGPTTTSAPSLFGSLGTTTTTQSGFGGFGTTFPGFGTTASVTPFGTTAFGQKPLTAPGQTAAPVDKNQQVLASIYAINVFGDERDNVLKKWNMLQACWGTGKGYYSQHQPPIEYDHSNQFYRFKAVGYTVIPNAENSEGLVKLTFNKKESELMNQKDVLIKGLSGILGNKPNLTVEIETIKNLDGNRTEVTVIVSEKGATGQTRKIPASDLSSFLNQPMNKQQLTNVGVTSIFPYVTPTKAQIEEYLKNPGQGVDPTMWQMAQIDNPNPNKYLPTVINGFADLKRRMLTQEYETGLHRAFLAKVIREIKEVKSKHTASLAQIAEMKQKFLALQHRTLRILVKQECTRKVGMALQPEEEMLRARLEAMHAQLGIPNQYRGLLNELLSYVKLTGGFVIPKENYRIDSSALDDIKQFLRMQQNGISQLVNIINLDLQALKTINDGLKDLSKYQPKI</sequence>
<evidence type="ECO:0000313" key="7">
    <source>
        <dbReference type="Proteomes" id="UP000192223"/>
    </source>
</evidence>
<keyword evidence="2" id="KW-0813">Transport</keyword>
<dbReference type="GO" id="GO:0036228">
    <property type="term" value="P:protein localization to nuclear inner membrane"/>
    <property type="evidence" value="ECO:0007669"/>
    <property type="project" value="TreeGrafter"/>
</dbReference>
<proteinExistence type="predicted"/>
<dbReference type="Pfam" id="PF18437">
    <property type="entry name" value="Nup54_C"/>
    <property type="match status" value="1"/>
</dbReference>
<feature type="domain" description="Nup54 C-terminal interacting" evidence="6">
    <location>
        <begin position="743"/>
        <end position="781"/>
    </location>
</feature>
<dbReference type="GO" id="GO:0006999">
    <property type="term" value="P:nuclear pore organization"/>
    <property type="evidence" value="ECO:0007669"/>
    <property type="project" value="TreeGrafter"/>
</dbReference>
<dbReference type="InterPro" id="IPR025574">
    <property type="entry name" value="Nucleoporin_FG_rpt"/>
</dbReference>
<dbReference type="InterPro" id="IPR024864">
    <property type="entry name" value="Nup54/Nup57/Nup44"/>
</dbReference>
<dbReference type="PANTHER" id="PTHR13000:SF0">
    <property type="entry name" value="NUCLEOPORIN P54"/>
    <property type="match status" value="1"/>
</dbReference>
<feature type="region of interest" description="Disordered" evidence="4">
    <location>
        <begin position="130"/>
        <end position="165"/>
    </location>
</feature>
<dbReference type="STRING" id="224129.A0A1W4XEW7"/>
<feature type="region of interest" description="Disordered" evidence="4">
    <location>
        <begin position="45"/>
        <end position="82"/>
    </location>
</feature>
<evidence type="ECO:0000313" key="9">
    <source>
        <dbReference type="RefSeq" id="XP_018334559.1"/>
    </source>
</evidence>
<evidence type="ECO:0000259" key="6">
    <source>
        <dbReference type="Pfam" id="PF18437"/>
    </source>
</evidence>
<dbReference type="Pfam" id="PF13874">
    <property type="entry name" value="Nup54"/>
    <property type="match status" value="1"/>
</dbReference>
<dbReference type="AlphaFoldDB" id="A0A1W4XEW7"/>
<accession>A0A1W4XEW7</accession>
<evidence type="ECO:0000256" key="1">
    <source>
        <dbReference type="ARBA" id="ARBA00004123"/>
    </source>
</evidence>
<dbReference type="KEGG" id="apln:108743476"/>
<evidence type="ECO:0000313" key="8">
    <source>
        <dbReference type="RefSeq" id="XP_018334556.1"/>
    </source>
</evidence>
<dbReference type="GO" id="GO:0017056">
    <property type="term" value="F:structural constituent of nuclear pore"/>
    <property type="evidence" value="ECO:0007669"/>
    <property type="project" value="TreeGrafter"/>
</dbReference>
<dbReference type="Gene3D" id="1.20.5.490">
    <property type="entry name" value="Single helix bin"/>
    <property type="match status" value="1"/>
</dbReference>
<organism evidence="7 9">
    <name type="scientific">Agrilus planipennis</name>
    <name type="common">Emerald ash borer</name>
    <name type="synonym">Agrilus marcopoli</name>
    <dbReference type="NCBI Taxonomy" id="224129"/>
    <lineage>
        <taxon>Eukaryota</taxon>
        <taxon>Metazoa</taxon>
        <taxon>Ecdysozoa</taxon>
        <taxon>Arthropoda</taxon>
        <taxon>Hexapoda</taxon>
        <taxon>Insecta</taxon>
        <taxon>Pterygota</taxon>
        <taxon>Neoptera</taxon>
        <taxon>Endopterygota</taxon>
        <taxon>Coleoptera</taxon>
        <taxon>Polyphaga</taxon>
        <taxon>Elateriformia</taxon>
        <taxon>Buprestoidea</taxon>
        <taxon>Buprestidae</taxon>
        <taxon>Agrilinae</taxon>
        <taxon>Agrilus</taxon>
    </lineage>
</organism>